<reference evidence="1" key="1">
    <citation type="journal article" date="2013" name="Nature">
        <title>The genomes of four tapeworm species reveal adaptations to parasitism.</title>
        <authorList>
            <person name="Tsai I.J."/>
            <person name="Zarowiecki M."/>
            <person name="Holroyd N."/>
            <person name="Garciarrubio A."/>
            <person name="Sanchez-Flores A."/>
            <person name="Brooks K.L."/>
            <person name="Tracey A."/>
            <person name="Bobes R.J."/>
            <person name="Fragoso G."/>
            <person name="Sciutto E."/>
            <person name="Aslett M."/>
            <person name="Beasley H."/>
            <person name="Bennett H.M."/>
            <person name="Cai J."/>
            <person name="Camicia F."/>
            <person name="Clark R."/>
            <person name="Cucher M."/>
            <person name="De Silva N."/>
            <person name="Day T.A."/>
            <person name="Deplazes P."/>
            <person name="Estrada K."/>
            <person name="Fernandez C."/>
            <person name="Holland P.W."/>
            <person name="Hou J."/>
            <person name="Hu S."/>
            <person name="Huckvale T."/>
            <person name="Hung S.S."/>
            <person name="Kamenetzky L."/>
            <person name="Keane J.A."/>
            <person name="Kiss F."/>
            <person name="Koziol U."/>
            <person name="Lambert O."/>
            <person name="Liu K."/>
            <person name="Luo X."/>
            <person name="Luo Y."/>
            <person name="Macchiaroli N."/>
            <person name="Nichol S."/>
            <person name="Paps J."/>
            <person name="Parkinson J."/>
            <person name="Pouchkina-Stantcheva N."/>
            <person name="Riddiford N."/>
            <person name="Rosenzvit M."/>
            <person name="Salinas G."/>
            <person name="Wasmuth J.D."/>
            <person name="Zamanian M."/>
            <person name="Zheng Y."/>
            <person name="Cai X."/>
            <person name="Soberon X."/>
            <person name="Olson P.D."/>
            <person name="Laclette J.P."/>
            <person name="Brehm K."/>
            <person name="Berriman M."/>
            <person name="Garciarrubio A."/>
            <person name="Bobes R.J."/>
            <person name="Fragoso G."/>
            <person name="Sanchez-Flores A."/>
            <person name="Estrada K."/>
            <person name="Cevallos M.A."/>
            <person name="Morett E."/>
            <person name="Gonzalez V."/>
            <person name="Portillo T."/>
            <person name="Ochoa-Leyva A."/>
            <person name="Jose M.V."/>
            <person name="Sciutto E."/>
            <person name="Landa A."/>
            <person name="Jimenez L."/>
            <person name="Valdes V."/>
            <person name="Carrero J.C."/>
            <person name="Larralde C."/>
            <person name="Morales-Montor J."/>
            <person name="Limon-Lason J."/>
            <person name="Soberon X."/>
            <person name="Laclette J.P."/>
        </authorList>
    </citation>
    <scope>NUCLEOTIDE SEQUENCE [LARGE SCALE GENOMIC DNA]</scope>
</reference>
<accession>A0A068YIC1</accession>
<protein>
    <submittedName>
        <fullName evidence="1">Expressed protein</fullName>
    </submittedName>
</protein>
<evidence type="ECO:0000313" key="1">
    <source>
        <dbReference type="EMBL" id="CDS42041.1"/>
    </source>
</evidence>
<proteinExistence type="predicted"/>
<organism evidence="1 2">
    <name type="scientific">Echinococcus multilocularis</name>
    <name type="common">Fox tapeworm</name>
    <dbReference type="NCBI Taxonomy" id="6211"/>
    <lineage>
        <taxon>Eukaryota</taxon>
        <taxon>Metazoa</taxon>
        <taxon>Spiralia</taxon>
        <taxon>Lophotrochozoa</taxon>
        <taxon>Platyhelminthes</taxon>
        <taxon>Cestoda</taxon>
        <taxon>Eucestoda</taxon>
        <taxon>Cyclophyllidea</taxon>
        <taxon>Taeniidae</taxon>
        <taxon>Echinococcus</taxon>
    </lineage>
</organism>
<dbReference type="EMBL" id="LN902842">
    <property type="protein sequence ID" value="CDS42041.1"/>
    <property type="molecule type" value="Genomic_DNA"/>
</dbReference>
<sequence>MVLLPLIPSGHHPNRIVNRVMSFFHDLINALSFICVSPVPTNHIYLRNKKYTNSAFSRIQEGWKKRSLRSWSVGLPTTCTSNSLWAV</sequence>
<gene>
    <name evidence="1" type="ORF">EmuJ_000973600</name>
</gene>
<keyword evidence="2" id="KW-1185">Reference proteome</keyword>
<evidence type="ECO:0000313" key="2">
    <source>
        <dbReference type="Proteomes" id="UP000017246"/>
    </source>
</evidence>
<dbReference type="Proteomes" id="UP000017246">
    <property type="component" value="Unassembled WGS sequence"/>
</dbReference>
<dbReference type="AlphaFoldDB" id="A0A068YIC1"/>
<name>A0A068YIC1_ECHMU</name>
<reference evidence="1" key="2">
    <citation type="submission" date="2015-11" db="EMBL/GenBank/DDBJ databases">
        <authorList>
            <person name="Zhang Y."/>
            <person name="Guo Z."/>
        </authorList>
    </citation>
    <scope>NUCLEOTIDE SEQUENCE</scope>
</reference>